<dbReference type="EMBL" id="KN838583">
    <property type="protein sequence ID" value="KIK03182.1"/>
    <property type="molecule type" value="Genomic_DNA"/>
</dbReference>
<reference evidence="2" key="2">
    <citation type="submission" date="2015-01" db="EMBL/GenBank/DDBJ databases">
        <title>Evolutionary Origins and Diversification of the Mycorrhizal Mutualists.</title>
        <authorList>
            <consortium name="DOE Joint Genome Institute"/>
            <consortium name="Mycorrhizal Genomics Consortium"/>
            <person name="Kohler A."/>
            <person name="Kuo A."/>
            <person name="Nagy L.G."/>
            <person name="Floudas D."/>
            <person name="Copeland A."/>
            <person name="Barry K.W."/>
            <person name="Cichocki N."/>
            <person name="Veneault-Fourrey C."/>
            <person name="LaButti K."/>
            <person name="Lindquist E.A."/>
            <person name="Lipzen A."/>
            <person name="Lundell T."/>
            <person name="Morin E."/>
            <person name="Murat C."/>
            <person name="Riley R."/>
            <person name="Ohm R."/>
            <person name="Sun H."/>
            <person name="Tunlid A."/>
            <person name="Henrissat B."/>
            <person name="Grigoriev I.V."/>
            <person name="Hibbett D.S."/>
            <person name="Martin F."/>
        </authorList>
    </citation>
    <scope>NUCLEOTIDE SEQUENCE [LARGE SCALE GENOMIC DNA]</scope>
    <source>
        <strain evidence="2">LaAM-08-1</strain>
    </source>
</reference>
<protein>
    <submittedName>
        <fullName evidence="1">Uncharacterized protein</fullName>
    </submittedName>
</protein>
<reference evidence="1 2" key="1">
    <citation type="submission" date="2014-04" db="EMBL/GenBank/DDBJ databases">
        <authorList>
            <consortium name="DOE Joint Genome Institute"/>
            <person name="Kuo A."/>
            <person name="Kohler A."/>
            <person name="Nagy L.G."/>
            <person name="Floudas D."/>
            <person name="Copeland A."/>
            <person name="Barry K.W."/>
            <person name="Cichocki N."/>
            <person name="Veneault-Fourrey C."/>
            <person name="LaButti K."/>
            <person name="Lindquist E.A."/>
            <person name="Lipzen A."/>
            <person name="Lundell T."/>
            <person name="Morin E."/>
            <person name="Murat C."/>
            <person name="Sun H."/>
            <person name="Tunlid A."/>
            <person name="Henrissat B."/>
            <person name="Grigoriev I.V."/>
            <person name="Hibbett D.S."/>
            <person name="Martin F."/>
            <person name="Nordberg H.P."/>
            <person name="Cantor M.N."/>
            <person name="Hua S.X."/>
        </authorList>
    </citation>
    <scope>NUCLEOTIDE SEQUENCE [LARGE SCALE GENOMIC DNA]</scope>
    <source>
        <strain evidence="1 2">LaAM-08-1</strain>
    </source>
</reference>
<accession>A0A0C9XZL9</accession>
<dbReference type="AlphaFoldDB" id="A0A0C9XZL9"/>
<sequence length="105" mass="11664">MEAKFNDNSCRSDILPQPRGQFAAVRARREALSSSALTDPLPLRFTPGLAKEFPMSFQSLDTAILSEIKRSNHQMRGDGMISLAQNSSLRISRLATAWLLNDSQN</sequence>
<name>A0A0C9XZL9_9AGAR</name>
<dbReference type="Proteomes" id="UP000054477">
    <property type="component" value="Unassembled WGS sequence"/>
</dbReference>
<gene>
    <name evidence="1" type="ORF">K443DRAFT_677025</name>
</gene>
<organism evidence="1 2">
    <name type="scientific">Laccaria amethystina LaAM-08-1</name>
    <dbReference type="NCBI Taxonomy" id="1095629"/>
    <lineage>
        <taxon>Eukaryota</taxon>
        <taxon>Fungi</taxon>
        <taxon>Dikarya</taxon>
        <taxon>Basidiomycota</taxon>
        <taxon>Agaricomycotina</taxon>
        <taxon>Agaricomycetes</taxon>
        <taxon>Agaricomycetidae</taxon>
        <taxon>Agaricales</taxon>
        <taxon>Agaricineae</taxon>
        <taxon>Hydnangiaceae</taxon>
        <taxon>Laccaria</taxon>
    </lineage>
</organism>
<evidence type="ECO:0000313" key="2">
    <source>
        <dbReference type="Proteomes" id="UP000054477"/>
    </source>
</evidence>
<dbReference type="HOGENOM" id="CLU_2237040_0_0_1"/>
<evidence type="ECO:0000313" key="1">
    <source>
        <dbReference type="EMBL" id="KIK03182.1"/>
    </source>
</evidence>
<keyword evidence="2" id="KW-1185">Reference proteome</keyword>
<proteinExistence type="predicted"/>